<gene>
    <name evidence="2" type="ORF">RJT34_28664</name>
</gene>
<protein>
    <recommendedName>
        <fullName evidence="4">Secreted protein</fullName>
    </recommendedName>
</protein>
<evidence type="ECO:0008006" key="4">
    <source>
        <dbReference type="Google" id="ProtNLM"/>
    </source>
</evidence>
<organism evidence="2 3">
    <name type="scientific">Clitoria ternatea</name>
    <name type="common">Butterfly pea</name>
    <dbReference type="NCBI Taxonomy" id="43366"/>
    <lineage>
        <taxon>Eukaryota</taxon>
        <taxon>Viridiplantae</taxon>
        <taxon>Streptophyta</taxon>
        <taxon>Embryophyta</taxon>
        <taxon>Tracheophyta</taxon>
        <taxon>Spermatophyta</taxon>
        <taxon>Magnoliopsida</taxon>
        <taxon>eudicotyledons</taxon>
        <taxon>Gunneridae</taxon>
        <taxon>Pentapetalae</taxon>
        <taxon>rosids</taxon>
        <taxon>fabids</taxon>
        <taxon>Fabales</taxon>
        <taxon>Fabaceae</taxon>
        <taxon>Papilionoideae</taxon>
        <taxon>50 kb inversion clade</taxon>
        <taxon>NPAAA clade</taxon>
        <taxon>indigoferoid/millettioid clade</taxon>
        <taxon>Phaseoleae</taxon>
        <taxon>Clitoria</taxon>
    </lineage>
</organism>
<evidence type="ECO:0000256" key="1">
    <source>
        <dbReference type="SAM" id="SignalP"/>
    </source>
</evidence>
<reference evidence="2 3" key="1">
    <citation type="submission" date="2024-01" db="EMBL/GenBank/DDBJ databases">
        <title>The genomes of 5 underutilized Papilionoideae crops provide insights into root nodulation and disease resistance.</title>
        <authorList>
            <person name="Yuan L."/>
        </authorList>
    </citation>
    <scope>NUCLEOTIDE SEQUENCE [LARGE SCALE GENOMIC DNA]</scope>
    <source>
        <strain evidence="2">LY-2023</strain>
        <tissue evidence="2">Leaf</tissue>
    </source>
</reference>
<evidence type="ECO:0000313" key="3">
    <source>
        <dbReference type="Proteomes" id="UP001359559"/>
    </source>
</evidence>
<name>A0AAN9FEQ4_CLITE</name>
<keyword evidence="3" id="KW-1185">Reference proteome</keyword>
<dbReference type="Proteomes" id="UP001359559">
    <property type="component" value="Unassembled WGS sequence"/>
</dbReference>
<keyword evidence="1" id="KW-0732">Signal</keyword>
<dbReference type="AlphaFoldDB" id="A0AAN9FEQ4"/>
<feature type="chain" id="PRO_5042868393" description="Secreted protein" evidence="1">
    <location>
        <begin position="17"/>
        <end position="91"/>
    </location>
</feature>
<proteinExistence type="predicted"/>
<evidence type="ECO:0000313" key="2">
    <source>
        <dbReference type="EMBL" id="KAK7272203.1"/>
    </source>
</evidence>
<feature type="signal peptide" evidence="1">
    <location>
        <begin position="1"/>
        <end position="16"/>
    </location>
</feature>
<sequence>MRALCFLFMKIGIALSYLVMSFAGSGIPASKKRALELIAVYRGICVQVHGLLEDVLTDLSGLALSAGCLSMNLLVKPSFGFSFMCRLRNKT</sequence>
<dbReference type="EMBL" id="JAYKXN010000007">
    <property type="protein sequence ID" value="KAK7272203.1"/>
    <property type="molecule type" value="Genomic_DNA"/>
</dbReference>
<comment type="caution">
    <text evidence="2">The sequence shown here is derived from an EMBL/GenBank/DDBJ whole genome shotgun (WGS) entry which is preliminary data.</text>
</comment>
<accession>A0AAN9FEQ4</accession>